<dbReference type="Pfam" id="PF01863">
    <property type="entry name" value="YgjP-like"/>
    <property type="match status" value="1"/>
</dbReference>
<evidence type="ECO:0000313" key="3">
    <source>
        <dbReference type="Proteomes" id="UP000195442"/>
    </source>
</evidence>
<proteinExistence type="predicted"/>
<dbReference type="PANTHER" id="PTHR30399:SF1">
    <property type="entry name" value="UTP PYROPHOSPHATASE"/>
    <property type="match status" value="1"/>
</dbReference>
<evidence type="ECO:0000259" key="1">
    <source>
        <dbReference type="Pfam" id="PF01863"/>
    </source>
</evidence>
<gene>
    <name evidence="2" type="ORF">CRENPOLYSF2_2740009</name>
</gene>
<evidence type="ECO:0000313" key="2">
    <source>
        <dbReference type="EMBL" id="SJM92501.1"/>
    </source>
</evidence>
<dbReference type="InterPro" id="IPR053136">
    <property type="entry name" value="UTP_pyrophosphatase-like"/>
</dbReference>
<dbReference type="Gene3D" id="3.30.2010.10">
    <property type="entry name" value="Metalloproteases ('zincins'), catalytic domain"/>
    <property type="match status" value="1"/>
</dbReference>
<dbReference type="AlphaFoldDB" id="A0A1R4H8Z7"/>
<dbReference type="PANTHER" id="PTHR30399">
    <property type="entry name" value="UNCHARACTERIZED PROTEIN YGJP"/>
    <property type="match status" value="1"/>
</dbReference>
<organism evidence="2 3">
    <name type="scientific">Crenothrix polyspora</name>
    <dbReference type="NCBI Taxonomy" id="360316"/>
    <lineage>
        <taxon>Bacteria</taxon>
        <taxon>Pseudomonadati</taxon>
        <taxon>Pseudomonadota</taxon>
        <taxon>Gammaproteobacteria</taxon>
        <taxon>Methylococcales</taxon>
        <taxon>Crenotrichaceae</taxon>
        <taxon>Crenothrix</taxon>
    </lineage>
</organism>
<sequence length="275" mass="32079">MLSTSVFKDWKRRFFRGLKLSICPTVYYQAFPFMPSNLPFAYQIKRSARATRVRIVVKPGKVEVVAPIAGVSEKRIAQFVQEKRQWIEQTLAKIAQITEPHSSPIPDVYTDETEILYRGQGCKLLIQATKLKRLKIEFTDHFIVHLPDSLLVEQQGEAIKKALLQWLKKQTLEQVQVAVSQHAEKNKLFPRSITIKSQKSRWGSCGFHGDININWLLILAPPEVLEYVVVHELCHIQVRNHSQQFWDLVTEHLPDYKQRRRWLKTQGRSLMAFHD</sequence>
<keyword evidence="3" id="KW-1185">Reference proteome</keyword>
<dbReference type="CDD" id="cd07344">
    <property type="entry name" value="M48_yhfN_like"/>
    <property type="match status" value="1"/>
</dbReference>
<dbReference type="Proteomes" id="UP000195442">
    <property type="component" value="Unassembled WGS sequence"/>
</dbReference>
<dbReference type="InterPro" id="IPR002725">
    <property type="entry name" value="YgjP-like_metallopeptidase"/>
</dbReference>
<feature type="domain" description="YgjP-like metallopeptidase" evidence="1">
    <location>
        <begin position="52"/>
        <end position="265"/>
    </location>
</feature>
<reference evidence="3" key="1">
    <citation type="submission" date="2017-02" db="EMBL/GenBank/DDBJ databases">
        <authorList>
            <person name="Daims H."/>
        </authorList>
    </citation>
    <scope>NUCLEOTIDE SEQUENCE [LARGE SCALE GENOMIC DNA]</scope>
</reference>
<accession>A0A1R4H8Z7</accession>
<dbReference type="EMBL" id="FUKJ01000195">
    <property type="protein sequence ID" value="SJM92501.1"/>
    <property type="molecule type" value="Genomic_DNA"/>
</dbReference>
<protein>
    <recommendedName>
        <fullName evidence="1">YgjP-like metallopeptidase domain-containing protein</fullName>
    </recommendedName>
</protein>
<name>A0A1R4H8Z7_9GAMM</name>